<dbReference type="PANTHER" id="PTHR31018">
    <property type="entry name" value="SPORULATION-SPECIFIC PROTEIN-RELATED"/>
    <property type="match status" value="1"/>
</dbReference>
<protein>
    <submittedName>
        <fullName evidence="8">Cell wall protein Ecm33</fullName>
    </submittedName>
</protein>
<dbReference type="AlphaFoldDB" id="A0AAN7WQQ1"/>
<sequence>MLKSLQGLIVVLSVVGMTNSQCSNTTTTIRNAVDATSLASCKTFTGVISIATDSPAVIELNGVEAIVGDLVVANNSGLTTIASNSLATVSDQVVLANLTNLANLTFPAVENITSPNIVDLSSILQQVDNVYILNTQIQDLSPLSLQSPQLQTLQIIGNYYLTKAYFKVGNITQSATIANNSGSTTVVLPSLAYAYDLTIANASNLEIPMLQSISQNLEISYSQIQNLSIPDLTYVGGDLSIINNLELTDLYLHDLVDIQGTLSVENNPSLSDLRGLPSLSNVGGSLELQGSFSNLSLSALRVVQGNVDLNTTGTATCQNIPQALIVGRYTCNGVERGNGATSGGSSIATANKSALSAAAIAGIVVGVVVLFALAAITGYFWRRMKHRRVTETTVGIDNMAHEIDQDHRWISDDLRSYEMDTPILEIGTADTKHRHSGPEYLHELQGTHAHELDDAAFHEKH</sequence>
<accession>A0AAN7WQQ1</accession>
<keyword evidence="5" id="KW-0325">Glycoprotein</keyword>
<keyword evidence="6" id="KW-1133">Transmembrane helix</keyword>
<feature type="signal peptide" evidence="7">
    <location>
        <begin position="1"/>
        <end position="20"/>
    </location>
</feature>
<keyword evidence="6" id="KW-0812">Transmembrane</keyword>
<evidence type="ECO:0000256" key="2">
    <source>
        <dbReference type="ARBA" id="ARBA00022512"/>
    </source>
</evidence>
<comment type="caution">
    <text evidence="8">The sequence shown here is derived from an EMBL/GenBank/DDBJ whole genome shotgun (WGS) entry which is preliminary data.</text>
</comment>
<keyword evidence="3" id="KW-0964">Secreted</keyword>
<comment type="subcellular location">
    <subcellularLocation>
        <location evidence="1">Secreted</location>
        <location evidence="1">Cell wall</location>
    </subcellularLocation>
</comment>
<keyword evidence="6" id="KW-0472">Membrane</keyword>
<dbReference type="Gene3D" id="3.80.20.20">
    <property type="entry name" value="Receptor L-domain"/>
    <property type="match status" value="1"/>
</dbReference>
<proteinExistence type="predicted"/>
<dbReference type="PANTHER" id="PTHR31018:SF3">
    <property type="entry name" value="RECEPTOR PROTEIN-TYROSINE KINASE"/>
    <property type="match status" value="1"/>
</dbReference>
<dbReference type="EMBL" id="JAVRQU010000002">
    <property type="protein sequence ID" value="KAK5706717.1"/>
    <property type="molecule type" value="Genomic_DNA"/>
</dbReference>
<evidence type="ECO:0000256" key="5">
    <source>
        <dbReference type="ARBA" id="ARBA00023180"/>
    </source>
</evidence>
<evidence type="ECO:0000256" key="7">
    <source>
        <dbReference type="SAM" id="SignalP"/>
    </source>
</evidence>
<evidence type="ECO:0000256" key="1">
    <source>
        <dbReference type="ARBA" id="ARBA00004191"/>
    </source>
</evidence>
<name>A0AAN7WQQ1_9PEZI</name>
<evidence type="ECO:0000256" key="4">
    <source>
        <dbReference type="ARBA" id="ARBA00022729"/>
    </source>
</evidence>
<keyword evidence="2" id="KW-0134">Cell wall</keyword>
<evidence type="ECO:0000256" key="3">
    <source>
        <dbReference type="ARBA" id="ARBA00022525"/>
    </source>
</evidence>
<evidence type="ECO:0000256" key="6">
    <source>
        <dbReference type="SAM" id="Phobius"/>
    </source>
</evidence>
<keyword evidence="4 7" id="KW-0732">Signal</keyword>
<feature type="chain" id="PRO_5042961900" evidence="7">
    <location>
        <begin position="21"/>
        <end position="461"/>
    </location>
</feature>
<dbReference type="SUPFAM" id="SSF52058">
    <property type="entry name" value="L domain-like"/>
    <property type="match status" value="2"/>
</dbReference>
<gene>
    <name evidence="8" type="primary">ecm33_1</name>
    <name evidence="8" type="ORF">LTR97_001707</name>
</gene>
<evidence type="ECO:0000313" key="9">
    <source>
        <dbReference type="Proteomes" id="UP001310594"/>
    </source>
</evidence>
<dbReference type="InterPro" id="IPR051648">
    <property type="entry name" value="CWI-Assembly_Regulator"/>
</dbReference>
<dbReference type="InterPro" id="IPR036941">
    <property type="entry name" value="Rcpt_L-dom_sf"/>
</dbReference>
<evidence type="ECO:0000313" key="8">
    <source>
        <dbReference type="EMBL" id="KAK5706717.1"/>
    </source>
</evidence>
<organism evidence="8 9">
    <name type="scientific">Elasticomyces elasticus</name>
    <dbReference type="NCBI Taxonomy" id="574655"/>
    <lineage>
        <taxon>Eukaryota</taxon>
        <taxon>Fungi</taxon>
        <taxon>Dikarya</taxon>
        <taxon>Ascomycota</taxon>
        <taxon>Pezizomycotina</taxon>
        <taxon>Dothideomycetes</taxon>
        <taxon>Dothideomycetidae</taxon>
        <taxon>Mycosphaerellales</taxon>
        <taxon>Teratosphaeriaceae</taxon>
        <taxon>Elasticomyces</taxon>
    </lineage>
</organism>
<reference evidence="8" key="1">
    <citation type="submission" date="2023-08" db="EMBL/GenBank/DDBJ databases">
        <title>Black Yeasts Isolated from many extreme environments.</title>
        <authorList>
            <person name="Coleine C."/>
            <person name="Stajich J.E."/>
            <person name="Selbmann L."/>
        </authorList>
    </citation>
    <scope>NUCLEOTIDE SEQUENCE</scope>
    <source>
        <strain evidence="8">CCFEE 5810</strain>
    </source>
</reference>
<dbReference type="Proteomes" id="UP001310594">
    <property type="component" value="Unassembled WGS sequence"/>
</dbReference>
<feature type="transmembrane region" description="Helical" evidence="6">
    <location>
        <begin position="355"/>
        <end position="381"/>
    </location>
</feature>